<protein>
    <recommendedName>
        <fullName evidence="3">ABM domain-containing protein</fullName>
    </recommendedName>
</protein>
<dbReference type="EMBL" id="WTXG01000022">
    <property type="protein sequence ID" value="KAI0299649.1"/>
    <property type="molecule type" value="Genomic_DNA"/>
</dbReference>
<evidence type="ECO:0000313" key="2">
    <source>
        <dbReference type="Proteomes" id="UP001203297"/>
    </source>
</evidence>
<organism evidence="1 2">
    <name type="scientific">Multifurca ochricompacta</name>
    <dbReference type="NCBI Taxonomy" id="376703"/>
    <lineage>
        <taxon>Eukaryota</taxon>
        <taxon>Fungi</taxon>
        <taxon>Dikarya</taxon>
        <taxon>Basidiomycota</taxon>
        <taxon>Agaricomycotina</taxon>
        <taxon>Agaricomycetes</taxon>
        <taxon>Russulales</taxon>
        <taxon>Russulaceae</taxon>
        <taxon>Multifurca</taxon>
    </lineage>
</organism>
<keyword evidence="2" id="KW-1185">Reference proteome</keyword>
<gene>
    <name evidence="1" type="ORF">B0F90DRAFT_598103</name>
</gene>
<dbReference type="Gene3D" id="3.30.70.100">
    <property type="match status" value="1"/>
</dbReference>
<comment type="caution">
    <text evidence="1">The sequence shown here is derived from an EMBL/GenBank/DDBJ whole genome shotgun (WGS) entry which is preliminary data.</text>
</comment>
<proteinExistence type="predicted"/>
<sequence length="216" mass="23396">MADKTFEIAFWPASEEYYKDPSTAAAAFNYAVGRKGVSTLFHGTQAEETKLGLVVAWDSHQDYQKFVLNDHGEHTKLRELLAPTRGGTSVEKVHGTFTTDPYPALQAPVTEIAFVKVKSEADMDKVEAALNDIVALAGDPTSPFPAAATGSLIDQPTTLLLAVGWSSVEAHTEAVKGGTLDSILRVITLQTVQVYHFYLNQVKREGEGTADNRSAL</sequence>
<evidence type="ECO:0008006" key="3">
    <source>
        <dbReference type="Google" id="ProtNLM"/>
    </source>
</evidence>
<evidence type="ECO:0000313" key="1">
    <source>
        <dbReference type="EMBL" id="KAI0299649.1"/>
    </source>
</evidence>
<dbReference type="Proteomes" id="UP001203297">
    <property type="component" value="Unassembled WGS sequence"/>
</dbReference>
<accession>A0AAD4M386</accession>
<reference evidence="1" key="1">
    <citation type="journal article" date="2022" name="New Phytol.">
        <title>Evolutionary transition to the ectomycorrhizal habit in the genomes of a hyperdiverse lineage of mushroom-forming fungi.</title>
        <authorList>
            <person name="Looney B."/>
            <person name="Miyauchi S."/>
            <person name="Morin E."/>
            <person name="Drula E."/>
            <person name="Courty P.E."/>
            <person name="Kohler A."/>
            <person name="Kuo A."/>
            <person name="LaButti K."/>
            <person name="Pangilinan J."/>
            <person name="Lipzen A."/>
            <person name="Riley R."/>
            <person name="Andreopoulos W."/>
            <person name="He G."/>
            <person name="Johnson J."/>
            <person name="Nolan M."/>
            <person name="Tritt A."/>
            <person name="Barry K.W."/>
            <person name="Grigoriev I.V."/>
            <person name="Nagy L.G."/>
            <person name="Hibbett D."/>
            <person name="Henrissat B."/>
            <person name="Matheny P.B."/>
            <person name="Labbe J."/>
            <person name="Martin F.M."/>
        </authorList>
    </citation>
    <scope>NUCLEOTIDE SEQUENCE</scope>
    <source>
        <strain evidence="1">BPL690</strain>
    </source>
</reference>
<dbReference type="AlphaFoldDB" id="A0AAD4M386"/>
<name>A0AAD4M386_9AGAM</name>